<proteinExistence type="predicted"/>
<dbReference type="Proteomes" id="UP000659124">
    <property type="component" value="Unassembled WGS sequence"/>
</dbReference>
<dbReference type="RefSeq" id="WP_188086847.1">
    <property type="nucleotide sequence ID" value="NZ_JACVFC010000001.1"/>
</dbReference>
<evidence type="ECO:0000313" key="2">
    <source>
        <dbReference type="Proteomes" id="UP000659124"/>
    </source>
</evidence>
<protein>
    <submittedName>
        <fullName evidence="1">Uncharacterized protein</fullName>
    </submittedName>
</protein>
<evidence type="ECO:0000313" key="1">
    <source>
        <dbReference type="EMBL" id="MBC9929745.1"/>
    </source>
</evidence>
<accession>A0ABR7TID1</accession>
<organism evidence="1 2">
    <name type="scientific">Chitinophaga qingshengii</name>
    <dbReference type="NCBI Taxonomy" id="1569794"/>
    <lineage>
        <taxon>Bacteria</taxon>
        <taxon>Pseudomonadati</taxon>
        <taxon>Bacteroidota</taxon>
        <taxon>Chitinophagia</taxon>
        <taxon>Chitinophagales</taxon>
        <taxon>Chitinophagaceae</taxon>
        <taxon>Chitinophaga</taxon>
    </lineage>
</organism>
<gene>
    <name evidence="1" type="ORF">ICL07_05110</name>
</gene>
<dbReference type="EMBL" id="JACVFC010000001">
    <property type="protein sequence ID" value="MBC9929745.1"/>
    <property type="molecule type" value="Genomic_DNA"/>
</dbReference>
<reference evidence="1 2" key="1">
    <citation type="submission" date="2020-09" db="EMBL/GenBank/DDBJ databases">
        <title>Genome sequences of type strains of Chitinophaga qingshengii and Chitinophaga varians.</title>
        <authorList>
            <person name="Kittiwongwattana C."/>
        </authorList>
    </citation>
    <scope>NUCLEOTIDE SEQUENCE [LARGE SCALE GENOMIC DNA]</scope>
    <source>
        <strain evidence="1 2">JCM 30026</strain>
    </source>
</reference>
<sequence>MKLHFWSQDVYTYSPFENGIEVLNFRPSQPGKDLWIYGFIRLNKDNSLLLASLRAEVAYPAKSVEDQNILLR</sequence>
<name>A0ABR7TID1_9BACT</name>
<comment type="caution">
    <text evidence="1">The sequence shown here is derived from an EMBL/GenBank/DDBJ whole genome shotgun (WGS) entry which is preliminary data.</text>
</comment>
<keyword evidence="2" id="KW-1185">Reference proteome</keyword>